<dbReference type="EMBL" id="HBGH01014527">
    <property type="protein sequence ID" value="CAD9235962.1"/>
    <property type="molecule type" value="Transcribed_RNA"/>
</dbReference>
<protein>
    <submittedName>
        <fullName evidence="2">Uncharacterized protein</fullName>
    </submittedName>
</protein>
<dbReference type="GO" id="GO:0003723">
    <property type="term" value="F:RNA binding"/>
    <property type="evidence" value="ECO:0007669"/>
    <property type="project" value="TreeGrafter"/>
</dbReference>
<dbReference type="GO" id="GO:0009507">
    <property type="term" value="C:chloroplast"/>
    <property type="evidence" value="ECO:0007669"/>
    <property type="project" value="GOC"/>
</dbReference>
<gene>
    <name evidence="2" type="ORF">CCAE0312_LOCUS8054</name>
</gene>
<dbReference type="PANTHER" id="PTHR21228:SF40">
    <property type="entry name" value="LD45607P"/>
    <property type="match status" value="1"/>
</dbReference>
<dbReference type="PANTHER" id="PTHR21228">
    <property type="entry name" value="FAST LEU-RICH DOMAIN-CONTAINING"/>
    <property type="match status" value="1"/>
</dbReference>
<dbReference type="GO" id="GO:0000963">
    <property type="term" value="P:mitochondrial RNA processing"/>
    <property type="evidence" value="ECO:0007669"/>
    <property type="project" value="TreeGrafter"/>
</dbReference>
<dbReference type="GO" id="GO:0035770">
    <property type="term" value="C:ribonucleoprotein granule"/>
    <property type="evidence" value="ECO:0007669"/>
    <property type="project" value="TreeGrafter"/>
</dbReference>
<evidence type="ECO:0000256" key="1">
    <source>
        <dbReference type="SAM" id="MobiDB-lite"/>
    </source>
</evidence>
<dbReference type="AlphaFoldDB" id="A0A7S1XGG0"/>
<feature type="compositionally biased region" description="Polar residues" evidence="1">
    <location>
        <begin position="807"/>
        <end position="820"/>
    </location>
</feature>
<reference evidence="2" key="1">
    <citation type="submission" date="2021-01" db="EMBL/GenBank/DDBJ databases">
        <authorList>
            <person name="Corre E."/>
            <person name="Pelletier E."/>
            <person name="Niang G."/>
            <person name="Scheremetjew M."/>
            <person name="Finn R."/>
            <person name="Kale V."/>
            <person name="Holt S."/>
            <person name="Cochrane G."/>
            <person name="Meng A."/>
            <person name="Brown T."/>
            <person name="Cohen L."/>
        </authorList>
    </citation>
    <scope>NUCLEOTIDE SEQUENCE</scope>
    <source>
        <strain evidence="2">SAG 36.94</strain>
    </source>
</reference>
<evidence type="ECO:0000313" key="2">
    <source>
        <dbReference type="EMBL" id="CAD9235962.1"/>
    </source>
</evidence>
<organism evidence="2">
    <name type="scientific">Compsopogon caeruleus</name>
    <dbReference type="NCBI Taxonomy" id="31354"/>
    <lineage>
        <taxon>Eukaryota</taxon>
        <taxon>Rhodophyta</taxon>
        <taxon>Compsopogonophyceae</taxon>
        <taxon>Compsopogonales</taxon>
        <taxon>Compsopogonaceae</taxon>
        <taxon>Compsopogon</taxon>
    </lineage>
</organism>
<sequence>MWEESASQIIREWGSQSISTVVQSFSRLGSPTLPFMEAVLTRILTIGFEKLSIIELVNVMYGVSRWTTNRGKRWDEHTWHELSDEISRKLGEASPETLGFLASALINHACISQETCSVLRTRWLSELFVQMDRCSVEQLAHIPLQIARLGVEIPSDGFFRKFYRLFEQKASGFGSVELATMFYWLGRISAKPTNRFLKTWSDRAITAFRPFDEMIFVNSIRAFSLLRRQPDHIFFDFWLREMSQNLGQNSSNAGLALAISSLGKLRLTPGKEFVEAWTRAFESSNREWKAQEYFMMLEGWSKLGMAPPESLLNQIFQFYPEKFLQGSIDSPMLAGILHALGLLDRCPPAEFLSSWCSAASHDGSRFTNQEVSNIVYAFGTLGIAVPKQLFEVEHLQQVARGGSNQEYAVLIHGVAKLSRLAPIPNKGPVLDVSPLLSEFAEIGRKRQATLTLREVLHIGSSFGTEAKRNRLPNFVEDSLFQILRRDMLRLEPKALVSCSHVLGLIGPRVPSELMANWLSRLESHLDTFTSKELSNCILSASSSSFTPSSTFLSRWQFAFQRHSTMKNFDLWMSIEAIYRLRLAPSEDFRSSFFGHLLTNGFTGEKRGRLLHLGHILREMDMPVPQEVAQKWVKSVYELSPPMSTPVQDLPDILRMCNCCGSMTSIVAEYYAKTELILNGLGNLSLSDFVLALEAFGEIHTAIDHNSKIRLSEGIRSQGTRHWQLMDSQQLLSAFRSIVRVDHDFDWLEFWKMTADCLGSLNREEIETFLALANSAGVKAPFALVVRQQYLALETAGNASCPIEVPQSIPSAVPQTDQQRSLEGPAALSQGPLL</sequence>
<name>A0A7S1XGG0_9RHOD</name>
<dbReference type="GO" id="GO:0044528">
    <property type="term" value="P:regulation of mitochondrial mRNA stability"/>
    <property type="evidence" value="ECO:0007669"/>
    <property type="project" value="TreeGrafter"/>
</dbReference>
<dbReference type="GO" id="GO:0005759">
    <property type="term" value="C:mitochondrial matrix"/>
    <property type="evidence" value="ECO:0007669"/>
    <property type="project" value="TreeGrafter"/>
</dbReference>
<proteinExistence type="predicted"/>
<dbReference type="GO" id="GO:1901259">
    <property type="term" value="P:chloroplast rRNA processing"/>
    <property type="evidence" value="ECO:0007669"/>
    <property type="project" value="TreeGrafter"/>
</dbReference>
<feature type="region of interest" description="Disordered" evidence="1">
    <location>
        <begin position="807"/>
        <end position="833"/>
    </location>
</feature>
<dbReference type="InterPro" id="IPR050870">
    <property type="entry name" value="FAST_kinase"/>
</dbReference>
<accession>A0A7S1XGG0</accession>